<comment type="caution">
    <text evidence="2">The sequence shown here is derived from an EMBL/GenBank/DDBJ whole genome shotgun (WGS) entry which is preliminary data.</text>
</comment>
<dbReference type="Proteomes" id="UP001589750">
    <property type="component" value="Unassembled WGS sequence"/>
</dbReference>
<keyword evidence="3" id="KW-1185">Reference proteome</keyword>
<protein>
    <submittedName>
        <fullName evidence="2">STAS domain-containing protein</fullName>
    </submittedName>
</protein>
<reference evidence="2 3" key="1">
    <citation type="submission" date="2024-09" db="EMBL/GenBank/DDBJ databases">
        <authorList>
            <person name="Sun Q."/>
            <person name="Mori K."/>
        </authorList>
    </citation>
    <scope>NUCLEOTIDE SEQUENCE [LARGE SCALE GENOMIC DNA]</scope>
    <source>
        <strain evidence="2 3">JCM 9626</strain>
    </source>
</reference>
<organism evidence="2 3">
    <name type="scientific">Nocardioides plantarum</name>
    <dbReference type="NCBI Taxonomy" id="29299"/>
    <lineage>
        <taxon>Bacteria</taxon>
        <taxon>Bacillati</taxon>
        <taxon>Actinomycetota</taxon>
        <taxon>Actinomycetes</taxon>
        <taxon>Propionibacteriales</taxon>
        <taxon>Nocardioidaceae</taxon>
        <taxon>Nocardioides</taxon>
    </lineage>
</organism>
<dbReference type="SUPFAM" id="SSF52091">
    <property type="entry name" value="SpoIIaa-like"/>
    <property type="match status" value="1"/>
</dbReference>
<dbReference type="Gene3D" id="3.30.750.24">
    <property type="entry name" value="STAS domain"/>
    <property type="match status" value="1"/>
</dbReference>
<dbReference type="CDD" id="cd07043">
    <property type="entry name" value="STAS_anti-anti-sigma_factors"/>
    <property type="match status" value="1"/>
</dbReference>
<dbReference type="RefSeq" id="WP_140011138.1">
    <property type="nucleotide sequence ID" value="NZ_JBHMDG010000022.1"/>
</dbReference>
<accession>A0ABV5KCT8</accession>
<proteinExistence type="predicted"/>
<dbReference type="InterPro" id="IPR002645">
    <property type="entry name" value="STAS_dom"/>
</dbReference>
<gene>
    <name evidence="2" type="ORF">ACFFRI_16030</name>
</gene>
<dbReference type="PROSITE" id="PS50801">
    <property type="entry name" value="STAS"/>
    <property type="match status" value="1"/>
</dbReference>
<name>A0ABV5KCT8_9ACTN</name>
<feature type="domain" description="STAS" evidence="1">
    <location>
        <begin position="17"/>
        <end position="102"/>
    </location>
</feature>
<sequence length="102" mass="10676">MENASFAATYDGTRQALIVTGELDEETSLELRDAIETHTGSYARPLAVDLSAVDYLPSAAVGVLAQALQKSGTGEHPLELVAADGTIAQRVLQVCALPHRAG</sequence>
<evidence type="ECO:0000313" key="3">
    <source>
        <dbReference type="Proteomes" id="UP001589750"/>
    </source>
</evidence>
<evidence type="ECO:0000313" key="2">
    <source>
        <dbReference type="EMBL" id="MFB9314566.1"/>
    </source>
</evidence>
<dbReference type="Pfam" id="PF01740">
    <property type="entry name" value="STAS"/>
    <property type="match status" value="1"/>
</dbReference>
<dbReference type="EMBL" id="JBHMDG010000022">
    <property type="protein sequence ID" value="MFB9314566.1"/>
    <property type="molecule type" value="Genomic_DNA"/>
</dbReference>
<evidence type="ECO:0000259" key="1">
    <source>
        <dbReference type="PROSITE" id="PS50801"/>
    </source>
</evidence>
<dbReference type="InterPro" id="IPR036513">
    <property type="entry name" value="STAS_dom_sf"/>
</dbReference>